<evidence type="ECO:0000313" key="2">
    <source>
        <dbReference type="Proteomes" id="UP001281147"/>
    </source>
</evidence>
<organism evidence="1 2">
    <name type="scientific">Vermiconidia calcicola</name>
    <dbReference type="NCBI Taxonomy" id="1690605"/>
    <lineage>
        <taxon>Eukaryota</taxon>
        <taxon>Fungi</taxon>
        <taxon>Dikarya</taxon>
        <taxon>Ascomycota</taxon>
        <taxon>Pezizomycotina</taxon>
        <taxon>Dothideomycetes</taxon>
        <taxon>Dothideomycetidae</taxon>
        <taxon>Mycosphaerellales</taxon>
        <taxon>Extremaceae</taxon>
        <taxon>Vermiconidia</taxon>
    </lineage>
</organism>
<sequence>MSEELQDASYTLPRILTSATVINGGLMFIMCITFCYVLGDPEVLDTPTKYPFIQIFYNSTGSFAAANAMTAIIIILSFFTAVTITAGSSRQLFAFARDGALPFSTWIAAVRPGFDVPVNAILVIFMGAAILSLINIGSTLAFSIITSLGTGTLTLSYIITIAVIVWRKMAGKPLLPSRFNMGRVFGLFVNLVALGWLVVILIFCFFPLFPDPAPADMNWAIAVWSGVIAFAIL</sequence>
<protein>
    <submittedName>
        <fullName evidence="1">Uncharacterized protein</fullName>
    </submittedName>
</protein>
<gene>
    <name evidence="1" type="ORF">LTR37_001175</name>
</gene>
<name>A0ACC3NWB3_9PEZI</name>
<evidence type="ECO:0000313" key="1">
    <source>
        <dbReference type="EMBL" id="KAK3724053.1"/>
    </source>
</evidence>
<proteinExistence type="predicted"/>
<accession>A0ACC3NWB3</accession>
<dbReference type="EMBL" id="JAUTXU010000006">
    <property type="protein sequence ID" value="KAK3724053.1"/>
    <property type="molecule type" value="Genomic_DNA"/>
</dbReference>
<reference evidence="1" key="1">
    <citation type="submission" date="2023-07" db="EMBL/GenBank/DDBJ databases">
        <title>Black Yeasts Isolated from many extreme environments.</title>
        <authorList>
            <person name="Coleine C."/>
            <person name="Stajich J.E."/>
            <person name="Selbmann L."/>
        </authorList>
    </citation>
    <scope>NUCLEOTIDE SEQUENCE</scope>
    <source>
        <strain evidence="1">CCFEE 5714</strain>
    </source>
</reference>
<dbReference type="Proteomes" id="UP001281147">
    <property type="component" value="Unassembled WGS sequence"/>
</dbReference>
<comment type="caution">
    <text evidence="1">The sequence shown here is derived from an EMBL/GenBank/DDBJ whole genome shotgun (WGS) entry which is preliminary data.</text>
</comment>
<keyword evidence="2" id="KW-1185">Reference proteome</keyword>